<gene>
    <name evidence="18" type="primary">LOC120258992</name>
</gene>
<evidence type="ECO:0000256" key="2">
    <source>
        <dbReference type="ARBA" id="ARBA00007845"/>
    </source>
</evidence>
<keyword evidence="12" id="KW-0234">DNA repair</keyword>
<dbReference type="GO" id="GO:0031047">
    <property type="term" value="P:regulatory ncRNA-mediated gene silencing"/>
    <property type="evidence" value="ECO:0007669"/>
    <property type="project" value="UniProtKB-KW"/>
</dbReference>
<dbReference type="PANTHER" id="PTHR23336:SF50">
    <property type="entry name" value="PROTEIN MICRORCHIDIA 1-RELATED"/>
    <property type="match status" value="1"/>
</dbReference>
<dbReference type="GO" id="GO:0006281">
    <property type="term" value="P:DNA repair"/>
    <property type="evidence" value="ECO:0007669"/>
    <property type="project" value="UniProtKB-KW"/>
</dbReference>
<dbReference type="GeneID" id="120258992"/>
<keyword evidence="8" id="KW-0067">ATP-binding</keyword>
<reference evidence="18" key="1">
    <citation type="submission" date="2025-08" db="UniProtKB">
        <authorList>
            <consortium name="RefSeq"/>
        </authorList>
    </citation>
    <scope>IDENTIFICATION</scope>
</reference>
<keyword evidence="5" id="KW-0255">Endonuclease</keyword>
<feature type="domain" description="Morc S5" evidence="16">
    <location>
        <begin position="316"/>
        <end position="454"/>
    </location>
</feature>
<evidence type="ECO:0000256" key="8">
    <source>
        <dbReference type="ARBA" id="ARBA00022840"/>
    </source>
</evidence>
<dbReference type="Gene3D" id="3.30.565.10">
    <property type="entry name" value="Histidine kinase-like ATPase, C-terminal domain"/>
    <property type="match status" value="1"/>
</dbReference>
<evidence type="ECO:0000256" key="13">
    <source>
        <dbReference type="ARBA" id="ARBA00023242"/>
    </source>
</evidence>
<comment type="subcellular location">
    <subcellularLocation>
        <location evidence="1">Nucleus</location>
    </subcellularLocation>
</comment>
<evidence type="ECO:0000256" key="9">
    <source>
        <dbReference type="ARBA" id="ARBA00022853"/>
    </source>
</evidence>
<dbReference type="GO" id="GO:0005634">
    <property type="term" value="C:nucleus"/>
    <property type="evidence" value="ECO:0007669"/>
    <property type="project" value="UniProtKB-SubCell"/>
</dbReference>
<dbReference type="GO" id="GO:0004519">
    <property type="term" value="F:endonuclease activity"/>
    <property type="evidence" value="ECO:0007669"/>
    <property type="project" value="UniProtKB-KW"/>
</dbReference>
<evidence type="ECO:0000256" key="14">
    <source>
        <dbReference type="SAM" id="Coils"/>
    </source>
</evidence>
<evidence type="ECO:0000256" key="4">
    <source>
        <dbReference type="ARBA" id="ARBA00022741"/>
    </source>
</evidence>
<keyword evidence="13" id="KW-0539">Nucleus</keyword>
<organism evidence="17 18">
    <name type="scientific">Dioscorea cayennensis subsp. rotundata</name>
    <name type="common">White Guinea yam</name>
    <name type="synonym">Dioscorea rotundata</name>
    <dbReference type="NCBI Taxonomy" id="55577"/>
    <lineage>
        <taxon>Eukaryota</taxon>
        <taxon>Viridiplantae</taxon>
        <taxon>Streptophyta</taxon>
        <taxon>Embryophyta</taxon>
        <taxon>Tracheophyta</taxon>
        <taxon>Spermatophyta</taxon>
        <taxon>Magnoliopsida</taxon>
        <taxon>Liliopsida</taxon>
        <taxon>Dioscoreales</taxon>
        <taxon>Dioscoreaceae</taxon>
        <taxon>Dioscorea</taxon>
    </lineage>
</organism>
<accession>A0AB40B589</accession>
<keyword evidence="7" id="KW-0378">Hydrolase</keyword>
<sequence length="634" mass="71696">MERHFEQIGREAAARRNSMGQQAQEALRRQRRPVLECRSFWKAGSFDVNTAASSSTLGGDLDSSDFERARVHPKFLHTNATSHKWAFGAVAELLDNAVDEICNGATFVIVDKVNNPRDDSPMLVIQDDGGGMDPEGIRRCMSLGFSSKGSKKTIGQYGNGFKTSTMRLGADAIVFTRANRGSSVTQSIGLLSYTYLRRTMKDDIIVPTVHFEILDGQAIPLPFGSQDNWDSNLKTILDWSPFSTREELMLQFEDVGSHGTQVLIYNLWMDDDDLLELDFNDDDEDIVLRDHANYAGLSKSHKEIVHSHISYTFRCSLRAYISILYLRKFPKFQIILRGKPVEQLNIADELKFRKVLTYKPQVITGSENASVKITMGFAKEAPILGIFGFNVYHKNRLIMPFWKVLQEGSSRGRNVLGVLEANFIEPAHDKQDFERTPLFLRLETKLRQIVLDYWKENCYLIGYQSRNPEIRNKQKQSGKFPHEPAANVAKELPHSESIIGLSANAQREFQVAELASLQPMDLHGATADHVAELAAVSGSSPIPSGKARAPLIAYHSDECEEMVPADVLDSSLIEKISEENLELFVRRGELQSNYEKLKKTIEELEQELALWKRKLSRLTVEVENQRNQQSILKQ</sequence>
<dbReference type="InterPro" id="IPR036890">
    <property type="entry name" value="HATPase_C_sf"/>
</dbReference>
<dbReference type="SUPFAM" id="SSF55874">
    <property type="entry name" value="ATPase domain of HSP90 chaperone/DNA topoisomerase II/histidine kinase"/>
    <property type="match status" value="1"/>
</dbReference>
<evidence type="ECO:0000256" key="5">
    <source>
        <dbReference type="ARBA" id="ARBA00022759"/>
    </source>
</evidence>
<protein>
    <submittedName>
        <fullName evidence="18">Protein MICRORCHIDIA 2-like</fullName>
    </submittedName>
</protein>
<evidence type="ECO:0000256" key="15">
    <source>
        <dbReference type="SAM" id="MobiDB-lite"/>
    </source>
</evidence>
<evidence type="ECO:0000259" key="16">
    <source>
        <dbReference type="Pfam" id="PF17942"/>
    </source>
</evidence>
<feature type="region of interest" description="Disordered" evidence="15">
    <location>
        <begin position="1"/>
        <end position="27"/>
    </location>
</feature>
<dbReference type="Pfam" id="PF13589">
    <property type="entry name" value="HATPase_c_3"/>
    <property type="match status" value="1"/>
</dbReference>
<dbReference type="GO" id="GO:0016887">
    <property type="term" value="F:ATP hydrolysis activity"/>
    <property type="evidence" value="ECO:0007669"/>
    <property type="project" value="InterPro"/>
</dbReference>
<evidence type="ECO:0000256" key="1">
    <source>
        <dbReference type="ARBA" id="ARBA00004123"/>
    </source>
</evidence>
<dbReference type="GO" id="GO:0006325">
    <property type="term" value="P:chromatin organization"/>
    <property type="evidence" value="ECO:0007669"/>
    <property type="project" value="UniProtKB-KW"/>
</dbReference>
<dbReference type="Pfam" id="PF17942">
    <property type="entry name" value="Morc6_S5"/>
    <property type="match status" value="1"/>
</dbReference>
<feature type="compositionally biased region" description="Basic and acidic residues" evidence="15">
    <location>
        <begin position="1"/>
        <end position="14"/>
    </location>
</feature>
<dbReference type="AlphaFoldDB" id="A0AB40B589"/>
<keyword evidence="10 14" id="KW-0175">Coiled coil</keyword>
<dbReference type="PANTHER" id="PTHR23336">
    <property type="entry name" value="ZINC FINGER CW-TYPE COILED-COIL DOMAIN PROTEIN 3"/>
    <property type="match status" value="1"/>
</dbReference>
<evidence type="ECO:0000256" key="12">
    <source>
        <dbReference type="ARBA" id="ARBA00023204"/>
    </source>
</evidence>
<keyword evidence="17" id="KW-1185">Reference proteome</keyword>
<dbReference type="GO" id="GO:0031349">
    <property type="term" value="P:positive regulation of defense response"/>
    <property type="evidence" value="ECO:0007669"/>
    <property type="project" value="UniProtKB-ARBA"/>
</dbReference>
<dbReference type="RefSeq" id="XP_039122437.1">
    <property type="nucleotide sequence ID" value="XM_039266503.1"/>
</dbReference>
<keyword evidence="3" id="KW-0540">Nuclease</keyword>
<keyword evidence="11" id="KW-0943">RNA-mediated gene silencing</keyword>
<feature type="coiled-coil region" evidence="14">
    <location>
        <begin position="587"/>
        <end position="628"/>
    </location>
</feature>
<comment type="similarity">
    <text evidence="2">Belongs to the MORC ATPase protein family.</text>
</comment>
<evidence type="ECO:0000256" key="11">
    <source>
        <dbReference type="ARBA" id="ARBA00023158"/>
    </source>
</evidence>
<keyword evidence="4" id="KW-0547">Nucleotide-binding</keyword>
<dbReference type="GO" id="GO:0005524">
    <property type="term" value="F:ATP binding"/>
    <property type="evidence" value="ECO:0007669"/>
    <property type="project" value="UniProtKB-KW"/>
</dbReference>
<evidence type="ECO:0000313" key="17">
    <source>
        <dbReference type="Proteomes" id="UP001515500"/>
    </source>
</evidence>
<dbReference type="FunFam" id="3.30.565.10:FF:000075">
    <property type="entry name" value="MORC family CW-type zinc finger protein 4"/>
    <property type="match status" value="1"/>
</dbReference>
<proteinExistence type="inferred from homology"/>
<evidence type="ECO:0000256" key="7">
    <source>
        <dbReference type="ARBA" id="ARBA00022801"/>
    </source>
</evidence>
<evidence type="ECO:0000256" key="6">
    <source>
        <dbReference type="ARBA" id="ARBA00022763"/>
    </source>
</evidence>
<dbReference type="Proteomes" id="UP001515500">
    <property type="component" value="Chromosome 4"/>
</dbReference>
<evidence type="ECO:0000313" key="18">
    <source>
        <dbReference type="RefSeq" id="XP_039122437.1"/>
    </source>
</evidence>
<name>A0AB40B589_DIOCR</name>
<dbReference type="InterPro" id="IPR045261">
    <property type="entry name" value="MORC_ATPase"/>
</dbReference>
<dbReference type="InterPro" id="IPR041006">
    <property type="entry name" value="Morc_S5"/>
</dbReference>
<evidence type="ECO:0000256" key="10">
    <source>
        <dbReference type="ARBA" id="ARBA00023054"/>
    </source>
</evidence>
<keyword evidence="6" id="KW-0227">DNA damage</keyword>
<evidence type="ECO:0000256" key="3">
    <source>
        <dbReference type="ARBA" id="ARBA00022722"/>
    </source>
</evidence>
<keyword evidence="9" id="KW-0156">Chromatin regulator</keyword>